<dbReference type="EMBL" id="OU895878">
    <property type="protein sequence ID" value="CAG9803618.1"/>
    <property type="molecule type" value="Genomic_DNA"/>
</dbReference>
<dbReference type="PANTHER" id="PTHR43115:SF4">
    <property type="entry name" value="DEHYDROGENASE_REDUCTASE SDR FAMILY MEMBER 11"/>
    <property type="match status" value="1"/>
</dbReference>
<reference evidence="4" key="1">
    <citation type="submission" date="2022-01" db="EMBL/GenBank/DDBJ databases">
        <authorList>
            <person name="King R."/>
        </authorList>
    </citation>
    <scope>NUCLEOTIDE SEQUENCE</scope>
</reference>
<dbReference type="OrthoDB" id="7774471at2759"/>
<comment type="similarity">
    <text evidence="1 3">Belongs to the short-chain dehydrogenases/reductases (SDR) family.</text>
</comment>
<dbReference type="SUPFAM" id="SSF51735">
    <property type="entry name" value="NAD(P)-binding Rossmann-fold domains"/>
    <property type="match status" value="1"/>
</dbReference>
<organism evidence="4 5">
    <name type="scientific">Chironomus riparius</name>
    <dbReference type="NCBI Taxonomy" id="315576"/>
    <lineage>
        <taxon>Eukaryota</taxon>
        <taxon>Metazoa</taxon>
        <taxon>Ecdysozoa</taxon>
        <taxon>Arthropoda</taxon>
        <taxon>Hexapoda</taxon>
        <taxon>Insecta</taxon>
        <taxon>Pterygota</taxon>
        <taxon>Neoptera</taxon>
        <taxon>Endopterygota</taxon>
        <taxon>Diptera</taxon>
        <taxon>Nematocera</taxon>
        <taxon>Chironomoidea</taxon>
        <taxon>Chironomidae</taxon>
        <taxon>Chironominae</taxon>
        <taxon>Chironomus</taxon>
    </lineage>
</organism>
<evidence type="ECO:0008006" key="6">
    <source>
        <dbReference type="Google" id="ProtNLM"/>
    </source>
</evidence>
<keyword evidence="2" id="KW-0560">Oxidoreductase</keyword>
<dbReference type="Proteomes" id="UP001153620">
    <property type="component" value="Chromosome 2"/>
</dbReference>
<evidence type="ECO:0000256" key="3">
    <source>
        <dbReference type="RuleBase" id="RU000363"/>
    </source>
</evidence>
<proteinExistence type="inferred from homology"/>
<keyword evidence="5" id="KW-1185">Reference proteome</keyword>
<name>A0A9N9WTL0_9DIPT</name>
<dbReference type="InterPro" id="IPR036291">
    <property type="entry name" value="NAD(P)-bd_dom_sf"/>
</dbReference>
<dbReference type="AlphaFoldDB" id="A0A9N9WTL0"/>
<evidence type="ECO:0000313" key="5">
    <source>
        <dbReference type="Proteomes" id="UP001153620"/>
    </source>
</evidence>
<reference evidence="4" key="2">
    <citation type="submission" date="2022-10" db="EMBL/GenBank/DDBJ databases">
        <authorList>
            <consortium name="ENA_rothamsted_submissions"/>
            <consortium name="culmorum"/>
            <person name="King R."/>
        </authorList>
    </citation>
    <scope>NUCLEOTIDE SEQUENCE</scope>
</reference>
<evidence type="ECO:0000256" key="2">
    <source>
        <dbReference type="ARBA" id="ARBA00023002"/>
    </source>
</evidence>
<protein>
    <recommendedName>
        <fullName evidence="6">Dehydrogenase</fullName>
    </recommendedName>
</protein>
<dbReference type="PRINTS" id="PR00080">
    <property type="entry name" value="SDRFAMILY"/>
</dbReference>
<gene>
    <name evidence="4" type="ORF">CHIRRI_LOCUS6516</name>
</gene>
<dbReference type="Gene3D" id="3.40.50.720">
    <property type="entry name" value="NAD(P)-binding Rossmann-like Domain"/>
    <property type="match status" value="1"/>
</dbReference>
<evidence type="ECO:0000256" key="1">
    <source>
        <dbReference type="ARBA" id="ARBA00006484"/>
    </source>
</evidence>
<dbReference type="GO" id="GO:0016616">
    <property type="term" value="F:oxidoreductase activity, acting on the CH-OH group of donors, NAD or NADP as acceptor"/>
    <property type="evidence" value="ECO:0007669"/>
    <property type="project" value="UniProtKB-ARBA"/>
</dbReference>
<dbReference type="InterPro" id="IPR002347">
    <property type="entry name" value="SDR_fam"/>
</dbReference>
<dbReference type="FunFam" id="3.40.50.720:FF:000047">
    <property type="entry name" value="NADP-dependent L-serine/L-allo-threonine dehydrogenase"/>
    <property type="match status" value="1"/>
</dbReference>
<evidence type="ECO:0000313" key="4">
    <source>
        <dbReference type="EMBL" id="CAG9803618.1"/>
    </source>
</evidence>
<sequence>MEKWEGKIAVVTGASSGVGAVVAEKLARNGINVIGLARRSEVIEENIKKLGELSGKIYARKCDLSDIQSIKDTFNWIEKTFGTINILVNNAGISGLNNVLKEGDEAEKLVNKMISTNFTGLVHCTRQSISLMKKSDDPSIIVNINSSLGHHVSYMDYSLGIYPATKFGVRAFSETARQELIYSGSMKIRISSISPGLIKTAMTADDFFNNFPILKPEDVADSLFYILSTPPSVNIQDILIKPNGAAY</sequence>
<dbReference type="PRINTS" id="PR00081">
    <property type="entry name" value="GDHRDH"/>
</dbReference>
<dbReference type="Pfam" id="PF00106">
    <property type="entry name" value="adh_short"/>
    <property type="match status" value="1"/>
</dbReference>
<accession>A0A9N9WTL0</accession>
<dbReference type="PANTHER" id="PTHR43115">
    <property type="entry name" value="DEHYDROGENASE/REDUCTASE SDR FAMILY MEMBER 11"/>
    <property type="match status" value="1"/>
</dbReference>